<dbReference type="Proteomes" id="UP001524569">
    <property type="component" value="Unassembled WGS sequence"/>
</dbReference>
<dbReference type="RefSeq" id="WP_256609881.1">
    <property type="nucleotide sequence ID" value="NZ_JANIBM010000004.1"/>
</dbReference>
<accession>A0ABT1UE63</accession>
<evidence type="ECO:0000313" key="2">
    <source>
        <dbReference type="Proteomes" id="UP001524569"/>
    </source>
</evidence>
<evidence type="ECO:0000313" key="1">
    <source>
        <dbReference type="EMBL" id="MCQ8180517.1"/>
    </source>
</evidence>
<comment type="caution">
    <text evidence="1">The sequence shown here is derived from an EMBL/GenBank/DDBJ whole genome shotgun (WGS) entry which is preliminary data.</text>
</comment>
<dbReference type="EMBL" id="JANIBM010000004">
    <property type="protein sequence ID" value="MCQ8180517.1"/>
    <property type="molecule type" value="Genomic_DNA"/>
</dbReference>
<keyword evidence="2" id="KW-1185">Reference proteome</keyword>
<proteinExistence type="predicted"/>
<organism evidence="1 2">
    <name type="scientific">Methylomonas aurea</name>
    <dbReference type="NCBI Taxonomy" id="2952224"/>
    <lineage>
        <taxon>Bacteria</taxon>
        <taxon>Pseudomonadati</taxon>
        <taxon>Pseudomonadota</taxon>
        <taxon>Gammaproteobacteria</taxon>
        <taxon>Methylococcales</taxon>
        <taxon>Methylococcaceae</taxon>
        <taxon>Methylomonas</taxon>
    </lineage>
</organism>
<protein>
    <submittedName>
        <fullName evidence="1">Uncharacterized protein</fullName>
    </submittedName>
</protein>
<name>A0ABT1UE63_9GAMM</name>
<reference evidence="1 2" key="1">
    <citation type="submission" date="2022-07" db="EMBL/GenBank/DDBJ databases">
        <title>Methylomonas rivi sp. nov., Methylomonas rosea sp. nov., Methylomonas aureus sp. nov. and Methylomonas subterranea sp. nov., four novel methanotrophs isolated from a freshwater creek and the deep terrestrial subsurface.</title>
        <authorList>
            <person name="Abin C."/>
            <person name="Sankaranarayanan K."/>
            <person name="Garner C."/>
            <person name="Sindelar R."/>
            <person name="Kotary K."/>
            <person name="Garner R."/>
            <person name="Barclay S."/>
            <person name="Lawson P."/>
            <person name="Krumholz L."/>
        </authorList>
    </citation>
    <scope>NUCLEOTIDE SEQUENCE [LARGE SCALE GENOMIC DNA]</scope>
    <source>
        <strain evidence="1 2">SURF-1</strain>
    </source>
</reference>
<gene>
    <name evidence="1" type="ORF">NP603_05325</name>
</gene>
<sequence>MTRQRQAATGRNREAAFFRILQRNFTGTIKRIKLEFIRLPVWWRIAWGVLL</sequence>